<sequence>MSSHLKDKVVTYLLALEKPDWETARALCADTATVWHNDGKGDETLDEYFDGLKRTIGSYESIRYDILRRLSQPGGVLQQHVVHVTGKDGRRGEVHAAVYFGFDDAELINRIEAYANYIPVDQDSADQDS</sequence>
<dbReference type="OrthoDB" id="5493262at2"/>
<evidence type="ECO:0000313" key="3">
    <source>
        <dbReference type="Proteomes" id="UP000240429"/>
    </source>
</evidence>
<proteinExistence type="predicted"/>
<dbReference type="Pfam" id="PF12680">
    <property type="entry name" value="SnoaL_2"/>
    <property type="match status" value="1"/>
</dbReference>
<gene>
    <name evidence="2" type="ORF">C6Y14_02765</name>
</gene>
<dbReference type="InterPro" id="IPR037401">
    <property type="entry name" value="SnoaL-like"/>
</dbReference>
<keyword evidence="3" id="KW-1185">Reference proteome</keyword>
<dbReference type="InterPro" id="IPR032710">
    <property type="entry name" value="NTF2-like_dom_sf"/>
</dbReference>
<feature type="domain" description="SnoaL-like" evidence="1">
    <location>
        <begin position="11"/>
        <end position="105"/>
    </location>
</feature>
<comment type="caution">
    <text evidence="2">The sequence shown here is derived from an EMBL/GenBank/DDBJ whole genome shotgun (WGS) entry which is preliminary data.</text>
</comment>
<organism evidence="2 3">
    <name type="scientific">Streptomyces dioscori</name>
    <dbReference type="NCBI Taxonomy" id="2109333"/>
    <lineage>
        <taxon>Bacteria</taxon>
        <taxon>Bacillati</taxon>
        <taxon>Actinomycetota</taxon>
        <taxon>Actinomycetes</taxon>
        <taxon>Kitasatosporales</taxon>
        <taxon>Streptomycetaceae</taxon>
        <taxon>Streptomyces</taxon>
        <taxon>Streptomyces aurantiacus group</taxon>
    </lineage>
</organism>
<evidence type="ECO:0000259" key="1">
    <source>
        <dbReference type="Pfam" id="PF12680"/>
    </source>
</evidence>
<reference evidence="2 3" key="1">
    <citation type="submission" date="2018-03" db="EMBL/GenBank/DDBJ databases">
        <title>Streptomyces dioscori sp. nov., a novel endophytic actinobacterium isolated from bulbil of Dioscorea bulbifera L.</title>
        <authorList>
            <person name="Zhikuan W."/>
        </authorList>
    </citation>
    <scope>NUCLEOTIDE SEQUENCE [LARGE SCALE GENOMIC DNA]</scope>
    <source>
        <strain evidence="2 3">A217</strain>
    </source>
</reference>
<dbReference type="RefSeq" id="WP_107014788.1">
    <property type="nucleotide sequence ID" value="NZ_KZ679038.1"/>
</dbReference>
<evidence type="ECO:0000313" key="2">
    <source>
        <dbReference type="EMBL" id="PSM45033.1"/>
    </source>
</evidence>
<dbReference type="EMBL" id="PYBJ01000001">
    <property type="protein sequence ID" value="PSM45033.1"/>
    <property type="molecule type" value="Genomic_DNA"/>
</dbReference>
<dbReference type="Proteomes" id="UP000240429">
    <property type="component" value="Unassembled WGS sequence"/>
</dbReference>
<dbReference type="Gene3D" id="3.10.450.50">
    <property type="match status" value="1"/>
</dbReference>
<accession>A0A2P8QFJ9</accession>
<dbReference type="SUPFAM" id="SSF54427">
    <property type="entry name" value="NTF2-like"/>
    <property type="match status" value="1"/>
</dbReference>
<protein>
    <recommendedName>
        <fullName evidence="1">SnoaL-like domain-containing protein</fullName>
    </recommendedName>
</protein>
<name>A0A2P8QFJ9_9ACTN</name>
<dbReference type="AlphaFoldDB" id="A0A2P8QFJ9"/>